<evidence type="ECO:0000259" key="6">
    <source>
        <dbReference type="PROSITE" id="PS51898"/>
    </source>
</evidence>
<dbReference type="RefSeq" id="WP_105006321.1">
    <property type="nucleotide sequence ID" value="NZ_CP025012.1"/>
</dbReference>
<organism evidence="8 9">
    <name type="scientific">Rhizobium leguminosarum</name>
    <dbReference type="NCBI Taxonomy" id="384"/>
    <lineage>
        <taxon>Bacteria</taxon>
        <taxon>Pseudomonadati</taxon>
        <taxon>Pseudomonadota</taxon>
        <taxon>Alphaproteobacteria</taxon>
        <taxon>Hyphomicrobiales</taxon>
        <taxon>Rhizobiaceae</taxon>
        <taxon>Rhizobium/Agrobacterium group</taxon>
        <taxon>Rhizobium</taxon>
    </lineage>
</organism>
<dbReference type="PANTHER" id="PTHR30349:SF41">
    <property type="entry name" value="INTEGRASE_RECOMBINASE PROTEIN MJ0367-RELATED"/>
    <property type="match status" value="1"/>
</dbReference>
<dbReference type="AlphaFoldDB" id="A0A2K9Z3T1"/>
<dbReference type="InterPro" id="IPR004107">
    <property type="entry name" value="Integrase_SAM-like_N"/>
</dbReference>
<dbReference type="Proteomes" id="UP000238523">
    <property type="component" value="Chromosome"/>
</dbReference>
<dbReference type="InterPro" id="IPR044068">
    <property type="entry name" value="CB"/>
</dbReference>
<protein>
    <submittedName>
        <fullName evidence="8">Putative integrase/recombinase y4rC</fullName>
    </submittedName>
</protein>
<evidence type="ECO:0000313" key="9">
    <source>
        <dbReference type="Proteomes" id="UP000238523"/>
    </source>
</evidence>
<dbReference type="InterPro" id="IPR013762">
    <property type="entry name" value="Integrase-like_cat_sf"/>
</dbReference>
<dbReference type="EMBL" id="CP025012">
    <property type="protein sequence ID" value="AUW42840.1"/>
    <property type="molecule type" value="Genomic_DNA"/>
</dbReference>
<evidence type="ECO:0000313" key="8">
    <source>
        <dbReference type="EMBL" id="AUW42840.1"/>
    </source>
</evidence>
<evidence type="ECO:0000256" key="3">
    <source>
        <dbReference type="ARBA" id="ARBA00023125"/>
    </source>
</evidence>
<dbReference type="Pfam" id="PF00589">
    <property type="entry name" value="Phage_integrase"/>
    <property type="match status" value="1"/>
</dbReference>
<feature type="domain" description="Tyr recombinase" evidence="6">
    <location>
        <begin position="120"/>
        <end position="305"/>
    </location>
</feature>
<gene>
    <name evidence="8" type="ORF">CUJ84_Chr002485</name>
</gene>
<dbReference type="PROSITE" id="PS51900">
    <property type="entry name" value="CB"/>
    <property type="match status" value="1"/>
</dbReference>
<keyword evidence="2" id="KW-0229">DNA integration</keyword>
<name>A0A2K9Z3T1_RHILE</name>
<dbReference type="PANTHER" id="PTHR30349">
    <property type="entry name" value="PHAGE INTEGRASE-RELATED"/>
    <property type="match status" value="1"/>
</dbReference>
<evidence type="ECO:0000256" key="4">
    <source>
        <dbReference type="ARBA" id="ARBA00023172"/>
    </source>
</evidence>
<dbReference type="InterPro" id="IPR002104">
    <property type="entry name" value="Integrase_catalytic"/>
</dbReference>
<proteinExistence type="inferred from homology"/>
<evidence type="ECO:0000259" key="7">
    <source>
        <dbReference type="PROSITE" id="PS51900"/>
    </source>
</evidence>
<dbReference type="Gene3D" id="1.10.443.10">
    <property type="entry name" value="Intergrase catalytic core"/>
    <property type="match status" value="1"/>
</dbReference>
<dbReference type="InterPro" id="IPR010998">
    <property type="entry name" value="Integrase_recombinase_N"/>
</dbReference>
<dbReference type="InterPro" id="IPR050090">
    <property type="entry name" value="Tyrosine_recombinase_XerCD"/>
</dbReference>
<dbReference type="GO" id="GO:0015074">
    <property type="term" value="P:DNA integration"/>
    <property type="evidence" value="ECO:0007669"/>
    <property type="project" value="UniProtKB-KW"/>
</dbReference>
<evidence type="ECO:0000256" key="5">
    <source>
        <dbReference type="PROSITE-ProRule" id="PRU01248"/>
    </source>
</evidence>
<evidence type="ECO:0000256" key="1">
    <source>
        <dbReference type="ARBA" id="ARBA00008857"/>
    </source>
</evidence>
<dbReference type="PROSITE" id="PS51898">
    <property type="entry name" value="TYR_RECOMBINASE"/>
    <property type="match status" value="1"/>
</dbReference>
<dbReference type="GO" id="GO:0003677">
    <property type="term" value="F:DNA binding"/>
    <property type="evidence" value="ECO:0007669"/>
    <property type="project" value="UniProtKB-UniRule"/>
</dbReference>
<keyword evidence="4" id="KW-0233">DNA recombination</keyword>
<sequence>MTNPLPRLIERFFGQRLARQRNVSPHTIASYRDTFKLFLKFAHRRTGKFPSDLRLENFDAELVVAFLDDLDSERHASPATYNLRLTAIRYFFRFLAFEEPVYSGQIQRVLAIPGKIGSKREVQFLTRSEIEAILSAPDRRTWVGRRDHVVMLTAVQTGMRLSELVGLDRSAVTIGTGAHIRCFGKGRKERTTPITRMLNVALRAWLNEPPVGNGNALFPTVHGGRMSPDAVQYLLAKHVSTASKGCSSLRSKRISPHVLRHSAAMELLDAGVDSTVISLWLGHESTRSTQPYLHAHLAIKEAALAKIDPFNGQSPGRFRAGDELLAFLDKL</sequence>
<keyword evidence="3 5" id="KW-0238">DNA-binding</keyword>
<evidence type="ECO:0000256" key="2">
    <source>
        <dbReference type="ARBA" id="ARBA00022908"/>
    </source>
</evidence>
<dbReference type="GO" id="GO:0006310">
    <property type="term" value="P:DNA recombination"/>
    <property type="evidence" value="ECO:0007669"/>
    <property type="project" value="UniProtKB-KW"/>
</dbReference>
<dbReference type="Gene3D" id="1.10.150.130">
    <property type="match status" value="1"/>
</dbReference>
<dbReference type="Pfam" id="PF02899">
    <property type="entry name" value="Phage_int_SAM_1"/>
    <property type="match status" value="1"/>
</dbReference>
<dbReference type="InterPro" id="IPR011010">
    <property type="entry name" value="DNA_brk_join_enz"/>
</dbReference>
<feature type="domain" description="Core-binding (CB)" evidence="7">
    <location>
        <begin position="3"/>
        <end position="96"/>
    </location>
</feature>
<accession>A0A2K9Z3T1</accession>
<dbReference type="SUPFAM" id="SSF56349">
    <property type="entry name" value="DNA breaking-rejoining enzymes"/>
    <property type="match status" value="1"/>
</dbReference>
<comment type="similarity">
    <text evidence="1">Belongs to the 'phage' integrase family.</text>
</comment>
<reference evidence="8 9" key="1">
    <citation type="submission" date="2017-11" db="EMBL/GenBank/DDBJ databases">
        <title>Complete genome of Rhizobium leguminosarum Norway, an ineffective micro-symbiont.</title>
        <authorList>
            <person name="Hoffrichter A."/>
            <person name="Liang J."/>
            <person name="Brachmann A."/>
            <person name="Marin M."/>
        </authorList>
    </citation>
    <scope>NUCLEOTIDE SEQUENCE [LARGE SCALE GENOMIC DNA]</scope>
    <source>
        <strain evidence="8 9">Norway</strain>
    </source>
</reference>